<protein>
    <submittedName>
        <fullName evidence="1">Uncharacterized protein</fullName>
    </submittedName>
</protein>
<keyword evidence="2" id="KW-1185">Reference proteome</keyword>
<sequence length="84" mass="9795">MFYQDIVGRRPLLGFSQEILEQKHTNSTDTYYSLLDNLSPLISPGHQLELKDFENKALCNLVTYDLALTNHKLQFEETDDFIML</sequence>
<organism evidence="1 2">
    <name type="scientific">Boletus reticuloceps</name>
    <dbReference type="NCBI Taxonomy" id="495285"/>
    <lineage>
        <taxon>Eukaryota</taxon>
        <taxon>Fungi</taxon>
        <taxon>Dikarya</taxon>
        <taxon>Basidiomycota</taxon>
        <taxon>Agaricomycotina</taxon>
        <taxon>Agaricomycetes</taxon>
        <taxon>Agaricomycetidae</taxon>
        <taxon>Boletales</taxon>
        <taxon>Boletineae</taxon>
        <taxon>Boletaceae</taxon>
        <taxon>Boletoideae</taxon>
        <taxon>Boletus</taxon>
    </lineage>
</organism>
<dbReference type="Proteomes" id="UP000683000">
    <property type="component" value="Unassembled WGS sequence"/>
</dbReference>
<dbReference type="AlphaFoldDB" id="A0A8I2YP79"/>
<evidence type="ECO:0000313" key="1">
    <source>
        <dbReference type="EMBL" id="KAG6376659.1"/>
    </source>
</evidence>
<reference evidence="1" key="1">
    <citation type="submission" date="2021-03" db="EMBL/GenBank/DDBJ databases">
        <title>Evolutionary innovations through gain and loss of genes in the ectomycorrhizal Boletales.</title>
        <authorList>
            <person name="Wu G."/>
            <person name="Miyauchi S."/>
            <person name="Morin E."/>
            <person name="Yang Z.-L."/>
            <person name="Xu J."/>
            <person name="Martin F.M."/>
        </authorList>
    </citation>
    <scope>NUCLEOTIDE SEQUENCE</scope>
    <source>
        <strain evidence="1">BR01</strain>
    </source>
</reference>
<name>A0A8I2YP79_9AGAM</name>
<dbReference type="EMBL" id="JAGFBS010000011">
    <property type="protein sequence ID" value="KAG6376659.1"/>
    <property type="molecule type" value="Genomic_DNA"/>
</dbReference>
<comment type="caution">
    <text evidence="1">The sequence shown here is derived from an EMBL/GenBank/DDBJ whole genome shotgun (WGS) entry which is preliminary data.</text>
</comment>
<evidence type="ECO:0000313" key="2">
    <source>
        <dbReference type="Proteomes" id="UP000683000"/>
    </source>
</evidence>
<proteinExistence type="predicted"/>
<gene>
    <name evidence="1" type="ORF">JVT61DRAFT_1653</name>
</gene>
<accession>A0A8I2YP79</accession>